<keyword evidence="3" id="KW-0325">Glycoprotein</keyword>
<dbReference type="GO" id="GO:0008305">
    <property type="term" value="C:integrin complex"/>
    <property type="evidence" value="ECO:0007669"/>
    <property type="project" value="InterPro"/>
</dbReference>
<protein>
    <submittedName>
        <fullName evidence="6">Integrin alpha8like [Bombus impatiens]</fullName>
    </submittedName>
</protein>
<evidence type="ECO:0000256" key="2">
    <source>
        <dbReference type="ARBA" id="ARBA00022737"/>
    </source>
</evidence>
<dbReference type="InterPro" id="IPR000413">
    <property type="entry name" value="Integrin_alpha"/>
</dbReference>
<feature type="repeat" description="FG-GAP" evidence="4">
    <location>
        <begin position="293"/>
        <end position="355"/>
    </location>
</feature>
<dbReference type="GO" id="GO:0098609">
    <property type="term" value="P:cell-cell adhesion"/>
    <property type="evidence" value="ECO:0007669"/>
    <property type="project" value="TreeGrafter"/>
</dbReference>
<feature type="repeat" description="FG-GAP" evidence="4">
    <location>
        <begin position="423"/>
        <end position="486"/>
    </location>
</feature>
<dbReference type="GO" id="GO:0007229">
    <property type="term" value="P:integrin-mediated signaling pathway"/>
    <property type="evidence" value="ECO:0007669"/>
    <property type="project" value="UniProtKB-KW"/>
</dbReference>
<dbReference type="PRINTS" id="PR01185">
    <property type="entry name" value="INTEGRINA"/>
</dbReference>
<accession>A0A0K2T9L5</accession>
<dbReference type="GO" id="GO:0005178">
    <property type="term" value="F:integrin binding"/>
    <property type="evidence" value="ECO:0007669"/>
    <property type="project" value="TreeGrafter"/>
</dbReference>
<evidence type="ECO:0000256" key="3">
    <source>
        <dbReference type="ARBA" id="ARBA00023180"/>
    </source>
</evidence>
<keyword evidence="5" id="KW-0812">Transmembrane</keyword>
<keyword evidence="5 6" id="KW-0401">Integrin</keyword>
<proteinExistence type="inferred from homology"/>
<dbReference type="InterPro" id="IPR013517">
    <property type="entry name" value="FG-GAP"/>
</dbReference>
<dbReference type="SUPFAM" id="SSF69318">
    <property type="entry name" value="Integrin alpha N-terminal domain"/>
    <property type="match status" value="1"/>
</dbReference>
<dbReference type="AlphaFoldDB" id="A0A0K2T9L5"/>
<feature type="transmembrane region" description="Helical" evidence="5">
    <location>
        <begin position="925"/>
        <end position="948"/>
    </location>
</feature>
<comment type="subcellular location">
    <subcellularLocation>
        <location evidence="5">Membrane</location>
        <topology evidence="5">Single-pass type I membrane protein</topology>
    </subcellularLocation>
</comment>
<keyword evidence="5" id="KW-1133">Transmembrane helix</keyword>
<reference evidence="6" key="1">
    <citation type="submission" date="2014-05" db="EMBL/GenBank/DDBJ databases">
        <authorList>
            <person name="Chronopoulou M."/>
        </authorList>
    </citation>
    <scope>NUCLEOTIDE SEQUENCE</scope>
    <source>
        <tissue evidence="6">Whole organism</tissue>
    </source>
</reference>
<dbReference type="OrthoDB" id="6362691at2759"/>
<dbReference type="Gene3D" id="2.130.10.130">
    <property type="entry name" value="Integrin alpha, N-terminal"/>
    <property type="match status" value="1"/>
</dbReference>
<dbReference type="PANTHER" id="PTHR23220">
    <property type="entry name" value="INTEGRIN ALPHA"/>
    <property type="match status" value="1"/>
</dbReference>
<evidence type="ECO:0000256" key="4">
    <source>
        <dbReference type="PROSITE-ProRule" id="PRU00803"/>
    </source>
</evidence>
<keyword evidence="5" id="KW-0130">Cell adhesion</keyword>
<keyword evidence="5" id="KW-0472">Membrane</keyword>
<feature type="chain" id="PRO_5005393094" evidence="5">
    <location>
        <begin position="24"/>
        <end position="983"/>
    </location>
</feature>
<evidence type="ECO:0000256" key="1">
    <source>
        <dbReference type="ARBA" id="ARBA00022729"/>
    </source>
</evidence>
<dbReference type="GO" id="GO:0007160">
    <property type="term" value="P:cell-matrix adhesion"/>
    <property type="evidence" value="ECO:0007669"/>
    <property type="project" value="TreeGrafter"/>
</dbReference>
<keyword evidence="1 5" id="KW-0732">Signal</keyword>
<dbReference type="PROSITE" id="PS51470">
    <property type="entry name" value="FG_GAP"/>
    <property type="match status" value="3"/>
</dbReference>
<keyword evidence="2" id="KW-0677">Repeat</keyword>
<feature type="repeat" description="FG-GAP" evidence="4">
    <location>
        <begin position="361"/>
        <end position="419"/>
    </location>
</feature>
<dbReference type="PANTHER" id="PTHR23220:SF133">
    <property type="entry name" value="INTEGRIN ALPHA-PS2"/>
    <property type="match status" value="1"/>
</dbReference>
<keyword evidence="5" id="KW-0675">Receptor</keyword>
<dbReference type="InterPro" id="IPR013519">
    <property type="entry name" value="Int_alpha_beta-p"/>
</dbReference>
<dbReference type="SMART" id="SM00191">
    <property type="entry name" value="Int_alpha"/>
    <property type="match status" value="4"/>
</dbReference>
<dbReference type="EMBL" id="HACA01005124">
    <property type="protein sequence ID" value="CDW22485.1"/>
    <property type="molecule type" value="Transcribed_RNA"/>
</dbReference>
<dbReference type="InterPro" id="IPR028994">
    <property type="entry name" value="Integrin_alpha_N"/>
</dbReference>
<dbReference type="GO" id="GO:0033627">
    <property type="term" value="P:cell adhesion mediated by integrin"/>
    <property type="evidence" value="ECO:0007669"/>
    <property type="project" value="TreeGrafter"/>
</dbReference>
<sequence>MFQWPFLPLYIVPFLLFSRDTIAFNIDVNLSVSLKGMNQSFFGMSFALFEQRIFVGAPGYSNGLGSVLSCDLPSFSSQDDNSINCDPIDSDVLPKFEASNLGASMKRIGSSIYVCAPLLKRERFHSIQANMGSCFKAENSGIVPYFTLKSSTSRLWKSRNFDGWRTASIMGTSLSSTSFGELVIGLPLARSQDFSWDTERVTGSIGMVGDFGRKNFMLPKPDSVVWSNPSHATEDDPGGRDLTGISIDRGQFFIGSKDDYVVGAPKANKLKGRVYICKSCFDVTTSRIKDIDRAKLILEGEQIGSRFGQAVIAIDLDGNSYHDIVVGAPLYSHDENNYDSGQVYIYRTDGSFLSHHFEKMTSIVLQRNIVSNGQFGATLGNLGDIDGDGFQDFVVGAPFEKEGEGAVYLYRGNPDFQIKDFSQKITPTSLNLLTMAGFGYSFSNTADVDGNGTPDFVVGAIHSDLAVLLRTKKVARIFPKSAFKGDKLIEPSSNTFILSLCAILDQKAVTSYKINIVIPPNDERIEYPVRSPKFLFISPSQTEACDYINITSKVPNFGVNEETMTEIPQPLKLRANLQWEIYEENINPMSETILSPESRKNELNVAYNVELKSVCHNRACHCQLESWSTSIIDYIVGESPILNLEFHLENKGSEPAFNIIISLEADSPELKLTEGMSRHCQIMTSETNEFECNLGLLKPGIIQDYTVSFDVSSPEKYIRNDFQFRLRVHPTCSKPPVPNRREIDVQVIYKYGINLSHHVKEPDLDYEENSVRSFSQVFMIKNTGPSPLEGNMVFEIGVPISPLLDNLKTELKFDNTQITCRSKQIGSLQVPENEEFVTIDGSKRVACDTEDVCLKYFCHLHSGAPPGTQNLFLGLVFDIDSSKRDHTESYQIISFLSVPGLEKSVLASTNFDSLHRAQIKYLYEFVLPLVGGLVLGVILLIILFCILWKTGAFSKMRIYKNKLKEMEEETAMFVGSPYPTSSD</sequence>
<dbReference type="Pfam" id="PF01839">
    <property type="entry name" value="FG-GAP"/>
    <property type="match status" value="2"/>
</dbReference>
<comment type="similarity">
    <text evidence="5">Belongs to the integrin alpha chain family.</text>
</comment>
<evidence type="ECO:0000313" key="6">
    <source>
        <dbReference type="EMBL" id="CDW22485.1"/>
    </source>
</evidence>
<dbReference type="GO" id="GO:0009897">
    <property type="term" value="C:external side of plasma membrane"/>
    <property type="evidence" value="ECO:0007669"/>
    <property type="project" value="TreeGrafter"/>
</dbReference>
<evidence type="ECO:0000256" key="5">
    <source>
        <dbReference type="RuleBase" id="RU003762"/>
    </source>
</evidence>
<feature type="signal peptide" evidence="5">
    <location>
        <begin position="1"/>
        <end position="23"/>
    </location>
</feature>
<name>A0A0K2T9L5_LEPSM</name>
<organism evidence="6">
    <name type="scientific">Lepeophtheirus salmonis</name>
    <name type="common">Salmon louse</name>
    <name type="synonym">Caligus salmonis</name>
    <dbReference type="NCBI Taxonomy" id="72036"/>
    <lineage>
        <taxon>Eukaryota</taxon>
        <taxon>Metazoa</taxon>
        <taxon>Ecdysozoa</taxon>
        <taxon>Arthropoda</taxon>
        <taxon>Crustacea</taxon>
        <taxon>Multicrustacea</taxon>
        <taxon>Hexanauplia</taxon>
        <taxon>Copepoda</taxon>
        <taxon>Siphonostomatoida</taxon>
        <taxon>Caligidae</taxon>
        <taxon>Lepeophtheirus</taxon>
    </lineage>
</organism>